<dbReference type="GO" id="GO:0004497">
    <property type="term" value="F:monooxygenase activity"/>
    <property type="evidence" value="ECO:0007669"/>
    <property type="project" value="InterPro"/>
</dbReference>
<dbReference type="CDD" id="cd11072">
    <property type="entry name" value="CYP71-like"/>
    <property type="match status" value="1"/>
</dbReference>
<gene>
    <name evidence="9" type="primary">ga08254</name>
    <name evidence="9" type="ORF">PR202_ga08254</name>
</gene>
<keyword evidence="7" id="KW-0349">Heme</keyword>
<evidence type="ECO:0000256" key="8">
    <source>
        <dbReference type="SAM" id="Phobius"/>
    </source>
</evidence>
<comment type="cofactor">
    <cofactor evidence="7">
        <name>heme</name>
        <dbReference type="ChEBI" id="CHEBI:30413"/>
    </cofactor>
</comment>
<keyword evidence="7" id="KW-0479">Metal-binding</keyword>
<evidence type="ECO:0000256" key="2">
    <source>
        <dbReference type="ARBA" id="ARBA00010617"/>
    </source>
</evidence>
<accession>A0AAV5C0W5</accession>
<organism evidence="9 10">
    <name type="scientific">Eleusine coracana subsp. coracana</name>
    <dbReference type="NCBI Taxonomy" id="191504"/>
    <lineage>
        <taxon>Eukaryota</taxon>
        <taxon>Viridiplantae</taxon>
        <taxon>Streptophyta</taxon>
        <taxon>Embryophyta</taxon>
        <taxon>Tracheophyta</taxon>
        <taxon>Spermatophyta</taxon>
        <taxon>Magnoliopsida</taxon>
        <taxon>Liliopsida</taxon>
        <taxon>Poales</taxon>
        <taxon>Poaceae</taxon>
        <taxon>PACMAD clade</taxon>
        <taxon>Chloridoideae</taxon>
        <taxon>Cynodonteae</taxon>
        <taxon>Eleusininae</taxon>
        <taxon>Eleusine</taxon>
    </lineage>
</organism>
<dbReference type="GO" id="GO:0020037">
    <property type="term" value="F:heme binding"/>
    <property type="evidence" value="ECO:0007669"/>
    <property type="project" value="InterPro"/>
</dbReference>
<dbReference type="SUPFAM" id="SSF48264">
    <property type="entry name" value="Cytochrome P450"/>
    <property type="match status" value="1"/>
</dbReference>
<proteinExistence type="inferred from homology"/>
<protein>
    <submittedName>
        <fullName evidence="9">Uncharacterized protein</fullName>
    </submittedName>
</protein>
<evidence type="ECO:0000256" key="3">
    <source>
        <dbReference type="ARBA" id="ARBA00022692"/>
    </source>
</evidence>
<dbReference type="GO" id="GO:0016020">
    <property type="term" value="C:membrane"/>
    <property type="evidence" value="ECO:0007669"/>
    <property type="project" value="UniProtKB-SubCell"/>
</dbReference>
<reference evidence="9" key="2">
    <citation type="submission" date="2021-12" db="EMBL/GenBank/DDBJ databases">
        <title>Resequencing data analysis of finger millet.</title>
        <authorList>
            <person name="Hatakeyama M."/>
            <person name="Aluri S."/>
            <person name="Balachadran M.T."/>
            <person name="Sivarajan S.R."/>
            <person name="Poveda L."/>
            <person name="Shimizu-Inatsugi R."/>
            <person name="Schlapbach R."/>
            <person name="Sreeman S.M."/>
            <person name="Shimizu K.K."/>
        </authorList>
    </citation>
    <scope>NUCLEOTIDE SEQUENCE</scope>
</reference>
<dbReference type="FunFam" id="1.10.630.10:FF:000064">
    <property type="entry name" value="Cytochrome P450 monooxygenase"/>
    <property type="match status" value="1"/>
</dbReference>
<feature type="binding site" description="axial binding residue" evidence="7">
    <location>
        <position position="463"/>
    </location>
    <ligand>
        <name>heme</name>
        <dbReference type="ChEBI" id="CHEBI:30413"/>
    </ligand>
    <ligandPart>
        <name>Fe</name>
        <dbReference type="ChEBI" id="CHEBI:18248"/>
    </ligandPart>
</feature>
<dbReference type="InterPro" id="IPR001128">
    <property type="entry name" value="Cyt_P450"/>
</dbReference>
<dbReference type="Gene3D" id="1.10.630.10">
    <property type="entry name" value="Cytochrome P450"/>
    <property type="match status" value="1"/>
</dbReference>
<name>A0AAV5C0W5_ELECO</name>
<dbReference type="GO" id="GO:0016705">
    <property type="term" value="F:oxidoreductase activity, acting on paired donors, with incorporation or reduction of molecular oxygen"/>
    <property type="evidence" value="ECO:0007669"/>
    <property type="project" value="InterPro"/>
</dbReference>
<evidence type="ECO:0000256" key="4">
    <source>
        <dbReference type="ARBA" id="ARBA00022989"/>
    </source>
</evidence>
<evidence type="ECO:0000313" key="9">
    <source>
        <dbReference type="EMBL" id="GJM91837.1"/>
    </source>
</evidence>
<feature type="transmembrane region" description="Helical" evidence="8">
    <location>
        <begin position="12"/>
        <end position="31"/>
    </location>
</feature>
<keyword evidence="7" id="KW-0408">Iron</keyword>
<evidence type="ECO:0000256" key="6">
    <source>
        <dbReference type="ARBA" id="ARBA00023136"/>
    </source>
</evidence>
<evidence type="ECO:0000256" key="7">
    <source>
        <dbReference type="PIRSR" id="PIRSR602401-1"/>
    </source>
</evidence>
<dbReference type="InterPro" id="IPR002401">
    <property type="entry name" value="Cyt_P450_E_grp-I"/>
</dbReference>
<evidence type="ECO:0000313" key="10">
    <source>
        <dbReference type="Proteomes" id="UP001054889"/>
    </source>
</evidence>
<reference evidence="9" key="1">
    <citation type="journal article" date="2018" name="DNA Res.">
        <title>Multiple hybrid de novo genome assembly of finger millet, an orphan allotetraploid crop.</title>
        <authorList>
            <person name="Hatakeyama M."/>
            <person name="Aluri S."/>
            <person name="Balachadran M.T."/>
            <person name="Sivarajan S.R."/>
            <person name="Patrignani A."/>
            <person name="Gruter S."/>
            <person name="Poveda L."/>
            <person name="Shimizu-Inatsugi R."/>
            <person name="Baeten J."/>
            <person name="Francoijs K.J."/>
            <person name="Nataraja K.N."/>
            <person name="Reddy Y.A.N."/>
            <person name="Phadnis S."/>
            <person name="Ravikumar R.L."/>
            <person name="Schlapbach R."/>
            <person name="Sreeman S.M."/>
            <person name="Shimizu K.K."/>
        </authorList>
    </citation>
    <scope>NUCLEOTIDE SEQUENCE</scope>
</reference>
<keyword evidence="3 8" id="KW-0812">Transmembrane</keyword>
<sequence length="524" mass="57976">MAETTLLLTRTTVLYTLLCVVGVTVFLRKLINSSSLSRQRDAGGGGGLRLPPGPWPLPVIGNMHCLLGALPHHAMKRLAGQYGPVMLLRLGHVRAVVVSSPAAAREVMKTHDAVFANRPMYVTMEVFTYGGQNITFAPYRSQHWKEVRRLCATELLGPKRVLHFRPVREQEAASLVAAIIIGDGDTSSRPATPVNLTERIKVVMNDILMRCAIGDTCPARDEYIRLLDEALRLMAGFNLIDLFPTSRLARMLGAGSLRAAQEVHQRVHRIMQDIIQDHETKGAYDGDILDVLLRLQREGGPDTALTTQVVSGALFDVFAAGSETTATTSIWAMSELARKPRLMERAQSEVRRVLHGKSKVAEADIQGRLPYLHMVIKETLRLHPPVPLLVPRHCDETTTVLGHHVPRGATVFVNAWAIGRDEASWPNADEFRPERFEEDDDEAPELNGLDFRFAPGGAGRRMCPGLMFGMANIETVLASLLFHFDWKLPAGADPQHLDMTESYGITAPRKTDLLLEATPFVPHE</sequence>
<dbReference type="GO" id="GO:0005506">
    <property type="term" value="F:iron ion binding"/>
    <property type="evidence" value="ECO:0007669"/>
    <property type="project" value="InterPro"/>
</dbReference>
<dbReference type="AlphaFoldDB" id="A0AAV5C0W5"/>
<dbReference type="PANTHER" id="PTHR47956:SF21">
    <property type="entry name" value="OS01G0957800 PROTEIN"/>
    <property type="match status" value="1"/>
</dbReference>
<keyword evidence="6 8" id="KW-0472">Membrane</keyword>
<keyword evidence="10" id="KW-1185">Reference proteome</keyword>
<dbReference type="Pfam" id="PF00067">
    <property type="entry name" value="p450"/>
    <property type="match status" value="1"/>
</dbReference>
<keyword evidence="4 8" id="KW-1133">Transmembrane helix</keyword>
<dbReference type="InterPro" id="IPR036396">
    <property type="entry name" value="Cyt_P450_sf"/>
</dbReference>
<dbReference type="EMBL" id="BQKI01000004">
    <property type="protein sequence ID" value="GJM91837.1"/>
    <property type="molecule type" value="Genomic_DNA"/>
</dbReference>
<comment type="subcellular location">
    <subcellularLocation>
        <location evidence="1">Membrane</location>
        <topology evidence="1">Single-pass membrane protein</topology>
    </subcellularLocation>
</comment>
<dbReference type="InterPro" id="IPR050193">
    <property type="entry name" value="Cytochrome_P450_71"/>
</dbReference>
<comment type="caution">
    <text evidence="9">The sequence shown here is derived from an EMBL/GenBank/DDBJ whole genome shotgun (WGS) entry which is preliminary data.</text>
</comment>
<dbReference type="PRINTS" id="PR00463">
    <property type="entry name" value="EP450I"/>
</dbReference>
<evidence type="ECO:0000256" key="1">
    <source>
        <dbReference type="ARBA" id="ARBA00004167"/>
    </source>
</evidence>
<dbReference type="PRINTS" id="PR00385">
    <property type="entry name" value="P450"/>
</dbReference>
<evidence type="ECO:0000256" key="5">
    <source>
        <dbReference type="ARBA" id="ARBA00023002"/>
    </source>
</evidence>
<dbReference type="PANTHER" id="PTHR47956">
    <property type="entry name" value="CYTOCHROME P450 71B11-RELATED"/>
    <property type="match status" value="1"/>
</dbReference>
<keyword evidence="5" id="KW-0560">Oxidoreductase</keyword>
<comment type="similarity">
    <text evidence="2">Belongs to the cytochrome P450 family.</text>
</comment>
<dbReference type="Proteomes" id="UP001054889">
    <property type="component" value="Unassembled WGS sequence"/>
</dbReference>